<evidence type="ECO:0000313" key="2">
    <source>
        <dbReference type="EMBL" id="MDQ0229342.1"/>
    </source>
</evidence>
<sequence length="238" mass="28000">MSLTQKSEMMLNLFMKLQRNNVYVKEVPSKFHQILDDAVSNHWIEVSSEGLCQLTSAGYDKLNQLLHRRPGHTQASFKKKPYKRRGLIQMAILHLLKETPMHGYQVMKLLEERSKGNYSPSAGTVYPALQDLVDKNLVAVNEEDDKKMYTLLQEGIDFMNDFGDGDGFWEEWKLRLQMRKSKEIGLLCEEFEQYHLEYHYATRLLVNDPEKMNELLSVLQTNRMHLVRWLTEQTEEDE</sequence>
<evidence type="ECO:0000259" key="1">
    <source>
        <dbReference type="Pfam" id="PF03551"/>
    </source>
</evidence>
<keyword evidence="2" id="KW-0238">DNA-binding</keyword>
<gene>
    <name evidence="2" type="ORF">J2S19_000593</name>
</gene>
<accession>A0ABT9ZBX8</accession>
<dbReference type="PANTHER" id="PTHR43252">
    <property type="entry name" value="TRANSCRIPTIONAL REGULATOR YQJI"/>
    <property type="match status" value="1"/>
</dbReference>
<dbReference type="Proteomes" id="UP001234495">
    <property type="component" value="Unassembled WGS sequence"/>
</dbReference>
<dbReference type="InterPro" id="IPR036390">
    <property type="entry name" value="WH_DNA-bd_sf"/>
</dbReference>
<protein>
    <submittedName>
        <fullName evidence="2">DNA-binding PadR family transcriptional regulator</fullName>
    </submittedName>
</protein>
<feature type="domain" description="Transcription regulator PadR N-terminal" evidence="1">
    <location>
        <begin position="92"/>
        <end position="156"/>
    </location>
</feature>
<reference evidence="2 3" key="1">
    <citation type="submission" date="2023-07" db="EMBL/GenBank/DDBJ databases">
        <title>Genomic Encyclopedia of Type Strains, Phase IV (KMG-IV): sequencing the most valuable type-strain genomes for metagenomic binning, comparative biology and taxonomic classification.</title>
        <authorList>
            <person name="Goeker M."/>
        </authorList>
    </citation>
    <scope>NUCLEOTIDE SEQUENCE [LARGE SCALE GENOMIC DNA]</scope>
    <source>
        <strain evidence="2 3">DSM 29005</strain>
    </source>
</reference>
<name>A0ABT9ZBX8_9BACI</name>
<proteinExistence type="predicted"/>
<dbReference type="Pfam" id="PF03551">
    <property type="entry name" value="PadR"/>
    <property type="match status" value="1"/>
</dbReference>
<comment type="caution">
    <text evidence="2">The sequence shown here is derived from an EMBL/GenBank/DDBJ whole genome shotgun (WGS) entry which is preliminary data.</text>
</comment>
<dbReference type="SUPFAM" id="SSF46785">
    <property type="entry name" value="Winged helix' DNA-binding domain"/>
    <property type="match status" value="1"/>
</dbReference>
<dbReference type="InterPro" id="IPR036388">
    <property type="entry name" value="WH-like_DNA-bd_sf"/>
</dbReference>
<dbReference type="InterPro" id="IPR005149">
    <property type="entry name" value="Tscrpt_reg_PadR_N"/>
</dbReference>
<organism evidence="2 3">
    <name type="scientific">Metabacillus malikii</name>
    <dbReference type="NCBI Taxonomy" id="1504265"/>
    <lineage>
        <taxon>Bacteria</taxon>
        <taxon>Bacillati</taxon>
        <taxon>Bacillota</taxon>
        <taxon>Bacilli</taxon>
        <taxon>Bacillales</taxon>
        <taxon>Bacillaceae</taxon>
        <taxon>Metabacillus</taxon>
    </lineage>
</organism>
<dbReference type="GO" id="GO:0003677">
    <property type="term" value="F:DNA binding"/>
    <property type="evidence" value="ECO:0007669"/>
    <property type="project" value="UniProtKB-KW"/>
</dbReference>
<dbReference type="Gene3D" id="1.10.10.10">
    <property type="entry name" value="Winged helix-like DNA-binding domain superfamily/Winged helix DNA-binding domain"/>
    <property type="match status" value="1"/>
</dbReference>
<dbReference type="EMBL" id="JAUSUD010000002">
    <property type="protein sequence ID" value="MDQ0229342.1"/>
    <property type="molecule type" value="Genomic_DNA"/>
</dbReference>
<evidence type="ECO:0000313" key="3">
    <source>
        <dbReference type="Proteomes" id="UP001234495"/>
    </source>
</evidence>
<dbReference type="RefSeq" id="WP_307336886.1">
    <property type="nucleotide sequence ID" value="NZ_JAUSUD010000002.1"/>
</dbReference>
<dbReference type="PANTHER" id="PTHR43252:SF2">
    <property type="entry name" value="TRANSCRIPTION REGULATOR, PADR-LIKE FAMILY"/>
    <property type="match status" value="1"/>
</dbReference>
<keyword evidence="3" id="KW-1185">Reference proteome</keyword>